<keyword evidence="3" id="KW-1185">Reference proteome</keyword>
<dbReference type="SUPFAM" id="SSF48264">
    <property type="entry name" value="Cytochrome P450"/>
    <property type="match status" value="1"/>
</dbReference>
<dbReference type="CDD" id="cd11033">
    <property type="entry name" value="CYP142-like"/>
    <property type="match status" value="1"/>
</dbReference>
<comment type="similarity">
    <text evidence="1">Belongs to the cytochrome P450 family.</text>
</comment>
<dbReference type="InterPro" id="IPR001128">
    <property type="entry name" value="Cyt_P450"/>
</dbReference>
<name>A0ABV9YTR0_9PSEU</name>
<dbReference type="Gene3D" id="1.10.630.10">
    <property type="entry name" value="Cytochrome P450"/>
    <property type="match status" value="1"/>
</dbReference>
<dbReference type="InterPro" id="IPR036396">
    <property type="entry name" value="Cyt_P450_sf"/>
</dbReference>
<dbReference type="RefSeq" id="WP_378038177.1">
    <property type="nucleotide sequence ID" value="NZ_JBHSIV010000027.1"/>
</dbReference>
<dbReference type="InterPro" id="IPR002397">
    <property type="entry name" value="Cyt_P450_B"/>
</dbReference>
<accession>A0ABV9YTR0</accession>
<sequence>MSSPTVQPGHREVARLDLESVDLTDLGYFEDGPPHELFARMRAEAPVRWNPSADGVGFWSLTRAEDIIAVSRDHETFSSETGGVWARPDTIAPLEFTRNLLMFKDAPEHTKYRKIIQRAFLPRTVTRLEDEIRDIVRGRLATLAGRTESDLVADIAVPVPLTVISRLLGSPDDDIDRLMQWTEQLESGVTHNEDRTQVLGEMGQYFAELVARQRGGDRETLADALFNAEVDGKTLNEIEIALFFGILVFAGNDTTRSTFAGGMQALIENPDQLDLLRREPSRIPNAIEEILRWASPLNFFARTATRDTTVGGVDIAAGERVIVWYTAGNRDSAMLPNAEAFDITRDRPTHIAFGGGGPHFCLGAHLARRELTVLLEETLPRLHDLTINGPVTHLRSHWANSLTSLPVSHRPVDV</sequence>
<dbReference type="Pfam" id="PF00067">
    <property type="entry name" value="p450"/>
    <property type="match status" value="1"/>
</dbReference>
<evidence type="ECO:0000313" key="2">
    <source>
        <dbReference type="EMBL" id="MFC5064833.1"/>
    </source>
</evidence>
<protein>
    <submittedName>
        <fullName evidence="2">Cytochrome P450</fullName>
    </submittedName>
</protein>
<evidence type="ECO:0000313" key="3">
    <source>
        <dbReference type="Proteomes" id="UP001595947"/>
    </source>
</evidence>
<dbReference type="PANTHER" id="PTHR46696:SF4">
    <property type="entry name" value="BIOTIN BIOSYNTHESIS CYTOCHROME P450"/>
    <property type="match status" value="1"/>
</dbReference>
<comment type="caution">
    <text evidence="2">The sequence shown here is derived from an EMBL/GenBank/DDBJ whole genome shotgun (WGS) entry which is preliminary data.</text>
</comment>
<organism evidence="2 3">
    <name type="scientific">Actinomycetospora atypica</name>
    <dbReference type="NCBI Taxonomy" id="1290095"/>
    <lineage>
        <taxon>Bacteria</taxon>
        <taxon>Bacillati</taxon>
        <taxon>Actinomycetota</taxon>
        <taxon>Actinomycetes</taxon>
        <taxon>Pseudonocardiales</taxon>
        <taxon>Pseudonocardiaceae</taxon>
        <taxon>Actinomycetospora</taxon>
    </lineage>
</organism>
<dbReference type="PRINTS" id="PR00359">
    <property type="entry name" value="BP450"/>
</dbReference>
<dbReference type="Proteomes" id="UP001595947">
    <property type="component" value="Unassembled WGS sequence"/>
</dbReference>
<evidence type="ECO:0000256" key="1">
    <source>
        <dbReference type="ARBA" id="ARBA00010617"/>
    </source>
</evidence>
<dbReference type="EMBL" id="JBHSIV010000027">
    <property type="protein sequence ID" value="MFC5064833.1"/>
    <property type="molecule type" value="Genomic_DNA"/>
</dbReference>
<reference evidence="3" key="1">
    <citation type="journal article" date="2019" name="Int. J. Syst. Evol. Microbiol.">
        <title>The Global Catalogue of Microorganisms (GCM) 10K type strain sequencing project: providing services to taxonomists for standard genome sequencing and annotation.</title>
        <authorList>
            <consortium name="The Broad Institute Genomics Platform"/>
            <consortium name="The Broad Institute Genome Sequencing Center for Infectious Disease"/>
            <person name="Wu L."/>
            <person name="Ma J."/>
        </authorList>
    </citation>
    <scope>NUCLEOTIDE SEQUENCE [LARGE SCALE GENOMIC DNA]</scope>
    <source>
        <strain evidence="3">CGMCC 4.7093</strain>
    </source>
</reference>
<dbReference type="PANTHER" id="PTHR46696">
    <property type="entry name" value="P450, PUTATIVE (EUROFUNG)-RELATED"/>
    <property type="match status" value="1"/>
</dbReference>
<gene>
    <name evidence="2" type="ORF">ACFPBZ_21600</name>
</gene>
<proteinExistence type="inferred from homology"/>